<dbReference type="PROSITE" id="PS50026">
    <property type="entry name" value="EGF_3"/>
    <property type="match status" value="1"/>
</dbReference>
<dbReference type="PANTHER" id="PTHR12332:SF1">
    <property type="entry name" value="KEREN-RELATED"/>
    <property type="match status" value="1"/>
</dbReference>
<feature type="disulfide bond" evidence="2">
    <location>
        <begin position="65"/>
        <end position="74"/>
    </location>
</feature>
<sequence>MKLLIIFALAAVTLASKGLHKKTNDPLEGEAVSKCSPEFAEKFCLNGGTCFVVKILDSKEHACKCPGDYIGLRCEYKSVSINQ</sequence>
<dbReference type="Gene3D" id="2.10.25.10">
    <property type="entry name" value="Laminin"/>
    <property type="match status" value="1"/>
</dbReference>
<dbReference type="GeneID" id="110242210"/>
<dbReference type="EnsemblMetazoa" id="XM_021048165.2">
    <property type="protein sequence ID" value="XP_020903824.1"/>
    <property type="gene ID" value="LOC110242210"/>
</dbReference>
<dbReference type="AlphaFoldDB" id="A0A913XG00"/>
<dbReference type="GO" id="GO:0005154">
    <property type="term" value="F:epidermal growth factor receptor binding"/>
    <property type="evidence" value="ECO:0007669"/>
    <property type="project" value="InterPro"/>
</dbReference>
<name>A0A913XG00_EXADI</name>
<evidence type="ECO:0000256" key="1">
    <source>
        <dbReference type="ARBA" id="ARBA00006373"/>
    </source>
</evidence>
<evidence type="ECO:0000313" key="6">
    <source>
        <dbReference type="Proteomes" id="UP000887567"/>
    </source>
</evidence>
<feature type="chain" id="PRO_5037548557" description="EGF-like domain-containing protein" evidence="3">
    <location>
        <begin position="16"/>
        <end position="83"/>
    </location>
</feature>
<feature type="domain" description="EGF-like" evidence="4">
    <location>
        <begin position="31"/>
        <end position="75"/>
    </location>
</feature>
<dbReference type="Proteomes" id="UP000887567">
    <property type="component" value="Unplaced"/>
</dbReference>
<keyword evidence="3" id="KW-0732">Signal</keyword>
<dbReference type="GO" id="GO:0048018">
    <property type="term" value="F:receptor ligand activity"/>
    <property type="evidence" value="ECO:0007669"/>
    <property type="project" value="InterPro"/>
</dbReference>
<dbReference type="RefSeq" id="XP_020903824.1">
    <property type="nucleotide sequence ID" value="XM_021048165.2"/>
</dbReference>
<evidence type="ECO:0000256" key="2">
    <source>
        <dbReference type="PROSITE-ProRule" id="PRU00076"/>
    </source>
</evidence>
<evidence type="ECO:0000256" key="3">
    <source>
        <dbReference type="SAM" id="SignalP"/>
    </source>
</evidence>
<proteinExistence type="inferred from homology"/>
<comment type="similarity">
    <text evidence="1">Belongs to the EGF domain peptide family.</text>
</comment>
<keyword evidence="2" id="KW-0245">EGF-like domain</keyword>
<feature type="signal peptide" evidence="3">
    <location>
        <begin position="1"/>
        <end position="15"/>
    </location>
</feature>
<organism evidence="5 6">
    <name type="scientific">Exaiptasia diaphana</name>
    <name type="common">Tropical sea anemone</name>
    <name type="synonym">Aiptasia pulchella</name>
    <dbReference type="NCBI Taxonomy" id="2652724"/>
    <lineage>
        <taxon>Eukaryota</taxon>
        <taxon>Metazoa</taxon>
        <taxon>Cnidaria</taxon>
        <taxon>Anthozoa</taxon>
        <taxon>Hexacorallia</taxon>
        <taxon>Actiniaria</taxon>
        <taxon>Aiptasiidae</taxon>
        <taxon>Exaiptasia</taxon>
    </lineage>
</organism>
<keyword evidence="6" id="KW-1185">Reference proteome</keyword>
<evidence type="ECO:0000259" key="4">
    <source>
        <dbReference type="PROSITE" id="PS50026"/>
    </source>
</evidence>
<dbReference type="InterPro" id="IPR000742">
    <property type="entry name" value="EGF"/>
</dbReference>
<protein>
    <recommendedName>
        <fullName evidence="4">EGF-like domain-containing protein</fullName>
    </recommendedName>
</protein>
<comment type="caution">
    <text evidence="2">Lacks conserved residue(s) required for the propagation of feature annotation.</text>
</comment>
<dbReference type="OrthoDB" id="5950166at2759"/>
<reference evidence="5" key="1">
    <citation type="submission" date="2022-11" db="UniProtKB">
        <authorList>
            <consortium name="EnsemblMetazoa"/>
        </authorList>
    </citation>
    <scope>IDENTIFICATION</scope>
</reference>
<dbReference type="SUPFAM" id="SSF57196">
    <property type="entry name" value="EGF/Laminin"/>
    <property type="match status" value="1"/>
</dbReference>
<dbReference type="InterPro" id="IPR043403">
    <property type="entry name" value="Gurken/Spitz"/>
</dbReference>
<dbReference type="PANTHER" id="PTHR12332">
    <property type="entry name" value="KEREN-RELATED"/>
    <property type="match status" value="1"/>
</dbReference>
<dbReference type="Pfam" id="PF00008">
    <property type="entry name" value="EGF"/>
    <property type="match status" value="1"/>
</dbReference>
<dbReference type="KEGG" id="epa:110242210"/>
<dbReference type="PROSITE" id="PS00022">
    <property type="entry name" value="EGF_1"/>
    <property type="match status" value="1"/>
</dbReference>
<dbReference type="GO" id="GO:0007173">
    <property type="term" value="P:epidermal growth factor receptor signaling pathway"/>
    <property type="evidence" value="ECO:0007669"/>
    <property type="project" value="InterPro"/>
</dbReference>
<keyword evidence="2" id="KW-1015">Disulfide bond</keyword>
<evidence type="ECO:0000313" key="5">
    <source>
        <dbReference type="EnsemblMetazoa" id="XP_020903824.1"/>
    </source>
</evidence>
<accession>A0A913XG00</accession>